<accession>A0A4U5N1K8</accession>
<dbReference type="EMBL" id="AZBU02000005">
    <property type="protein sequence ID" value="TKR76247.1"/>
    <property type="molecule type" value="Genomic_DNA"/>
</dbReference>
<sequence>MPILVASQLGVFPAELDSQIIHLLADCLIPYLNGTGSDIFIVPVLLMLVLQHNPDPKLHTWLLESLLCRNPDVYKHVITLVAKGSSESRVAAANLLFHYWPIINPQIMHRKPIQYRVHGE</sequence>
<comment type="caution">
    <text evidence="1">The sequence shown here is derived from an EMBL/GenBank/DDBJ whole genome shotgun (WGS) entry which is preliminary data.</text>
</comment>
<evidence type="ECO:0000313" key="1">
    <source>
        <dbReference type="EMBL" id="TKR76247.1"/>
    </source>
</evidence>
<dbReference type="STRING" id="34508.A0A4U5N1K8"/>
<evidence type="ECO:0000313" key="2">
    <source>
        <dbReference type="Proteomes" id="UP000298663"/>
    </source>
</evidence>
<proteinExistence type="predicted"/>
<dbReference type="PANTHER" id="PTHR21696">
    <property type="entry name" value="PROTEIN UNC-79 HOMOLOG"/>
    <property type="match status" value="1"/>
</dbReference>
<reference evidence="1 2" key="1">
    <citation type="journal article" date="2015" name="Genome Biol.">
        <title>Comparative genomics of Steinernema reveals deeply conserved gene regulatory networks.</title>
        <authorList>
            <person name="Dillman A.R."/>
            <person name="Macchietto M."/>
            <person name="Porter C.F."/>
            <person name="Rogers A."/>
            <person name="Williams B."/>
            <person name="Antoshechkin I."/>
            <person name="Lee M.M."/>
            <person name="Goodwin Z."/>
            <person name="Lu X."/>
            <person name="Lewis E.E."/>
            <person name="Goodrich-Blair H."/>
            <person name="Stock S.P."/>
            <person name="Adams B.J."/>
            <person name="Sternberg P.W."/>
            <person name="Mortazavi A."/>
        </authorList>
    </citation>
    <scope>NUCLEOTIDE SEQUENCE [LARGE SCALE GENOMIC DNA]</scope>
    <source>
        <strain evidence="1 2">ALL</strain>
    </source>
</reference>
<name>A0A4U5N1K8_STECR</name>
<reference evidence="1 2" key="2">
    <citation type="journal article" date="2019" name="G3 (Bethesda)">
        <title>Hybrid Assembly of the Genome of the Entomopathogenic Nematode Steinernema carpocapsae Identifies the X-Chromosome.</title>
        <authorList>
            <person name="Serra L."/>
            <person name="Macchietto M."/>
            <person name="Macias-Munoz A."/>
            <person name="McGill C.J."/>
            <person name="Rodriguez I.M."/>
            <person name="Rodriguez B."/>
            <person name="Murad R."/>
            <person name="Mortazavi A."/>
        </authorList>
    </citation>
    <scope>NUCLEOTIDE SEQUENCE [LARGE SCALE GENOMIC DNA]</scope>
    <source>
        <strain evidence="1 2">ALL</strain>
    </source>
</reference>
<gene>
    <name evidence="1" type="ORF">L596_017412</name>
</gene>
<protein>
    <recommendedName>
        <fullName evidence="3">PIK helical domain-containing protein</fullName>
    </recommendedName>
</protein>
<dbReference type="InterPro" id="IPR024855">
    <property type="entry name" value="UNC79"/>
</dbReference>
<dbReference type="OrthoDB" id="6270916at2759"/>
<dbReference type="PANTHER" id="PTHR21696:SF2">
    <property type="entry name" value="PROTEIN UNC-79 HOMOLOG"/>
    <property type="match status" value="1"/>
</dbReference>
<evidence type="ECO:0008006" key="3">
    <source>
        <dbReference type="Google" id="ProtNLM"/>
    </source>
</evidence>
<dbReference type="Proteomes" id="UP000298663">
    <property type="component" value="Unassembled WGS sequence"/>
</dbReference>
<dbReference type="AlphaFoldDB" id="A0A4U5N1K8"/>
<keyword evidence="2" id="KW-1185">Reference proteome</keyword>
<dbReference type="Pfam" id="PF14776">
    <property type="entry name" value="UNC-79"/>
    <property type="match status" value="1"/>
</dbReference>
<organism evidence="1 2">
    <name type="scientific">Steinernema carpocapsae</name>
    <name type="common">Entomopathogenic nematode</name>
    <dbReference type="NCBI Taxonomy" id="34508"/>
    <lineage>
        <taxon>Eukaryota</taxon>
        <taxon>Metazoa</taxon>
        <taxon>Ecdysozoa</taxon>
        <taxon>Nematoda</taxon>
        <taxon>Chromadorea</taxon>
        <taxon>Rhabditida</taxon>
        <taxon>Tylenchina</taxon>
        <taxon>Panagrolaimomorpha</taxon>
        <taxon>Strongyloidoidea</taxon>
        <taxon>Steinernematidae</taxon>
        <taxon>Steinernema</taxon>
    </lineage>
</organism>